<gene>
    <name evidence="6" type="ORF">JFN93_04165</name>
</gene>
<dbReference type="PRINTS" id="PR00035">
    <property type="entry name" value="HTHGNTR"/>
</dbReference>
<dbReference type="PANTHER" id="PTHR43537:SF52">
    <property type="entry name" value="FATTY ACID METABOLISM REGULATOR PROTEIN"/>
    <property type="match status" value="1"/>
</dbReference>
<comment type="caution">
    <text evidence="6">The sequence shown here is derived from an EMBL/GenBank/DDBJ whole genome shotgun (WGS) entry which is preliminary data.</text>
</comment>
<reference evidence="6" key="1">
    <citation type="submission" date="2020-12" db="EMBL/GenBank/DDBJ databases">
        <title>Geomonas sp. Red875, isolated from river sediment.</title>
        <authorList>
            <person name="Xu Z."/>
            <person name="Zhang Z."/>
            <person name="Masuda Y."/>
            <person name="Itoh H."/>
            <person name="Senoo K."/>
        </authorList>
    </citation>
    <scope>NUCLEOTIDE SEQUENCE</scope>
    <source>
        <strain evidence="6">Red875</strain>
    </source>
</reference>
<feature type="domain" description="HTH gntR-type" evidence="5">
    <location>
        <begin position="2"/>
        <end position="70"/>
    </location>
</feature>
<evidence type="ECO:0000259" key="5">
    <source>
        <dbReference type="PROSITE" id="PS50949"/>
    </source>
</evidence>
<sequence>MKRSHEKIERCLVNSLLSGAVPPGSALESERDLAEKFSVSRATVREALQQLEKSGWISKQQRHATVVNDFWSKGDLDLLASIERNSETFPVDLAIHILELRVQFAPDYARKAIENNSSRVVEFLMRAKKITDSGTAIARYDWELHLTLAILSGNRIYPLIMNSSEHLYSRMRRQFFAKQEIRTLTKAYYKDLLQAAMEGDAEKAELITRTAMRQRLSTFQECAESSLMEEPEKFRECREKCRYDKCRPHDYGRGFLAPVGPSAGMADRHSEGQAGSVK</sequence>
<dbReference type="EMBL" id="JAEMHM010000003">
    <property type="protein sequence ID" value="MBJ6723896.1"/>
    <property type="molecule type" value="Genomic_DNA"/>
</dbReference>
<dbReference type="GO" id="GO:0003677">
    <property type="term" value="F:DNA binding"/>
    <property type="evidence" value="ECO:0007669"/>
    <property type="project" value="UniProtKB-KW"/>
</dbReference>
<dbReference type="InterPro" id="IPR000524">
    <property type="entry name" value="Tscrpt_reg_HTH_GntR"/>
</dbReference>
<dbReference type="GO" id="GO:0019217">
    <property type="term" value="P:regulation of fatty acid metabolic process"/>
    <property type="evidence" value="ECO:0007669"/>
    <property type="project" value="InterPro"/>
</dbReference>
<dbReference type="SMART" id="SM00345">
    <property type="entry name" value="HTH_GNTR"/>
    <property type="match status" value="1"/>
</dbReference>
<dbReference type="RefSeq" id="WP_199382736.1">
    <property type="nucleotide sequence ID" value="NZ_JAEMHM010000003.1"/>
</dbReference>
<evidence type="ECO:0000256" key="1">
    <source>
        <dbReference type="ARBA" id="ARBA00023015"/>
    </source>
</evidence>
<keyword evidence="1" id="KW-0805">Transcription regulation</keyword>
<dbReference type="Gene3D" id="1.20.120.530">
    <property type="entry name" value="GntR ligand-binding domain-like"/>
    <property type="match status" value="1"/>
</dbReference>
<dbReference type="CDD" id="cd07377">
    <property type="entry name" value="WHTH_GntR"/>
    <property type="match status" value="1"/>
</dbReference>
<dbReference type="SMART" id="SM00895">
    <property type="entry name" value="FCD"/>
    <property type="match status" value="1"/>
</dbReference>
<dbReference type="InterPro" id="IPR036388">
    <property type="entry name" value="WH-like_DNA-bd_sf"/>
</dbReference>
<dbReference type="InterPro" id="IPR011711">
    <property type="entry name" value="GntR_C"/>
</dbReference>
<dbReference type="PROSITE" id="PS50949">
    <property type="entry name" value="HTH_GNTR"/>
    <property type="match status" value="1"/>
</dbReference>
<evidence type="ECO:0000256" key="2">
    <source>
        <dbReference type="ARBA" id="ARBA00023125"/>
    </source>
</evidence>
<dbReference type="GO" id="GO:0000062">
    <property type="term" value="F:fatty-acyl-CoA binding"/>
    <property type="evidence" value="ECO:0007669"/>
    <property type="project" value="InterPro"/>
</dbReference>
<dbReference type="Pfam" id="PF00392">
    <property type="entry name" value="GntR"/>
    <property type="match status" value="1"/>
</dbReference>
<dbReference type="Pfam" id="PF07840">
    <property type="entry name" value="FadR_C"/>
    <property type="match status" value="1"/>
</dbReference>
<keyword evidence="3" id="KW-0804">Transcription</keyword>
<organism evidence="6 7">
    <name type="scientific">Geomesophilobacter sediminis</name>
    <dbReference type="NCBI Taxonomy" id="2798584"/>
    <lineage>
        <taxon>Bacteria</taxon>
        <taxon>Pseudomonadati</taxon>
        <taxon>Thermodesulfobacteriota</taxon>
        <taxon>Desulfuromonadia</taxon>
        <taxon>Geobacterales</taxon>
        <taxon>Geobacteraceae</taxon>
        <taxon>Geomesophilobacter</taxon>
    </lineage>
</organism>
<accession>A0A8J7J5S9</accession>
<dbReference type="Proteomes" id="UP000636888">
    <property type="component" value="Unassembled WGS sequence"/>
</dbReference>
<dbReference type="SUPFAM" id="SSF48008">
    <property type="entry name" value="GntR ligand-binding domain-like"/>
    <property type="match status" value="1"/>
</dbReference>
<dbReference type="Gene3D" id="1.10.10.10">
    <property type="entry name" value="Winged helix-like DNA-binding domain superfamily/Winged helix DNA-binding domain"/>
    <property type="match status" value="1"/>
</dbReference>
<keyword evidence="7" id="KW-1185">Reference proteome</keyword>
<dbReference type="AlphaFoldDB" id="A0A8J7J5S9"/>
<evidence type="ECO:0000256" key="3">
    <source>
        <dbReference type="ARBA" id="ARBA00023163"/>
    </source>
</evidence>
<dbReference type="PANTHER" id="PTHR43537">
    <property type="entry name" value="TRANSCRIPTIONAL REGULATOR, GNTR FAMILY"/>
    <property type="match status" value="1"/>
</dbReference>
<evidence type="ECO:0000313" key="6">
    <source>
        <dbReference type="EMBL" id="MBJ6723896.1"/>
    </source>
</evidence>
<keyword evidence="2" id="KW-0238">DNA-binding</keyword>
<feature type="region of interest" description="Disordered" evidence="4">
    <location>
        <begin position="258"/>
        <end position="278"/>
    </location>
</feature>
<dbReference type="GO" id="GO:0003700">
    <property type="term" value="F:DNA-binding transcription factor activity"/>
    <property type="evidence" value="ECO:0007669"/>
    <property type="project" value="InterPro"/>
</dbReference>
<dbReference type="InterPro" id="IPR028374">
    <property type="entry name" value="FadR_C"/>
</dbReference>
<name>A0A8J7J5S9_9BACT</name>
<dbReference type="SUPFAM" id="SSF46785">
    <property type="entry name" value="Winged helix' DNA-binding domain"/>
    <property type="match status" value="1"/>
</dbReference>
<proteinExistence type="predicted"/>
<dbReference type="InterPro" id="IPR008920">
    <property type="entry name" value="TF_FadR/GntR_C"/>
</dbReference>
<protein>
    <submittedName>
        <fullName evidence="6">GntR family transcriptional regulator</fullName>
    </submittedName>
</protein>
<evidence type="ECO:0000256" key="4">
    <source>
        <dbReference type="SAM" id="MobiDB-lite"/>
    </source>
</evidence>
<dbReference type="InterPro" id="IPR036390">
    <property type="entry name" value="WH_DNA-bd_sf"/>
</dbReference>
<evidence type="ECO:0000313" key="7">
    <source>
        <dbReference type="Proteomes" id="UP000636888"/>
    </source>
</evidence>